<feature type="compositionally biased region" description="Basic and acidic residues" evidence="1">
    <location>
        <begin position="16"/>
        <end position="27"/>
    </location>
</feature>
<accession>U4KZS9</accession>
<dbReference type="GO" id="GO:0005884">
    <property type="term" value="C:actin filament"/>
    <property type="evidence" value="ECO:0007669"/>
    <property type="project" value="TreeGrafter"/>
</dbReference>
<feature type="compositionally biased region" description="Pro residues" evidence="1">
    <location>
        <begin position="636"/>
        <end position="651"/>
    </location>
</feature>
<feature type="compositionally biased region" description="Acidic residues" evidence="1">
    <location>
        <begin position="414"/>
        <end position="424"/>
    </location>
</feature>
<organism evidence="2 3">
    <name type="scientific">Pyronema omphalodes (strain CBS 100304)</name>
    <name type="common">Pyronema confluens</name>
    <dbReference type="NCBI Taxonomy" id="1076935"/>
    <lineage>
        <taxon>Eukaryota</taxon>
        <taxon>Fungi</taxon>
        <taxon>Dikarya</taxon>
        <taxon>Ascomycota</taxon>
        <taxon>Pezizomycotina</taxon>
        <taxon>Pezizomycetes</taxon>
        <taxon>Pezizales</taxon>
        <taxon>Pyronemataceae</taxon>
        <taxon>Pyronema</taxon>
    </lineage>
</organism>
<evidence type="ECO:0000313" key="3">
    <source>
        <dbReference type="Proteomes" id="UP000018144"/>
    </source>
</evidence>
<reference evidence="2 3" key="1">
    <citation type="journal article" date="2013" name="PLoS Genet.">
        <title>The genome and development-dependent transcriptomes of Pyronema confluens: a window into fungal evolution.</title>
        <authorList>
            <person name="Traeger S."/>
            <person name="Altegoer F."/>
            <person name="Freitag M."/>
            <person name="Gabaldon T."/>
            <person name="Kempken F."/>
            <person name="Kumar A."/>
            <person name="Marcet-Houben M."/>
            <person name="Poggeler S."/>
            <person name="Stajich J.E."/>
            <person name="Nowrousian M."/>
        </authorList>
    </citation>
    <scope>NUCLEOTIDE SEQUENCE [LARGE SCALE GENOMIC DNA]</scope>
    <source>
        <strain evidence="3">CBS 100304</strain>
        <tissue evidence="2">Vegetative mycelium</tissue>
    </source>
</reference>
<feature type="compositionally biased region" description="Acidic residues" evidence="1">
    <location>
        <begin position="290"/>
        <end position="343"/>
    </location>
</feature>
<evidence type="ECO:0000313" key="2">
    <source>
        <dbReference type="EMBL" id="CCX05224.1"/>
    </source>
</evidence>
<dbReference type="STRING" id="1076935.U4KZS9"/>
<feature type="compositionally biased region" description="Basic and acidic residues" evidence="1">
    <location>
        <begin position="49"/>
        <end position="62"/>
    </location>
</feature>
<dbReference type="AlphaFoldDB" id="U4KZS9"/>
<protein>
    <submittedName>
        <fullName evidence="2">Uncharacterized protein</fullName>
    </submittedName>
</protein>
<evidence type="ECO:0000256" key="1">
    <source>
        <dbReference type="SAM" id="MobiDB-lite"/>
    </source>
</evidence>
<name>U4KZS9_PYROM</name>
<feature type="region of interest" description="Disordered" evidence="1">
    <location>
        <begin position="264"/>
        <end position="451"/>
    </location>
</feature>
<gene>
    <name evidence="2" type="ORF">PCON_04811</name>
</gene>
<dbReference type="PANTHER" id="PTHR10829:SF25">
    <property type="entry name" value="DREBRIN-LIKE PROTEIN"/>
    <property type="match status" value="1"/>
</dbReference>
<dbReference type="Proteomes" id="UP000018144">
    <property type="component" value="Unassembled WGS sequence"/>
</dbReference>
<feature type="compositionally biased region" description="Polar residues" evidence="1">
    <location>
        <begin position="372"/>
        <end position="408"/>
    </location>
</feature>
<feature type="compositionally biased region" description="Basic residues" evidence="1">
    <location>
        <begin position="31"/>
        <end position="48"/>
    </location>
</feature>
<dbReference type="GO" id="GO:0030864">
    <property type="term" value="C:cortical actin cytoskeleton"/>
    <property type="evidence" value="ECO:0007669"/>
    <property type="project" value="TreeGrafter"/>
</dbReference>
<dbReference type="GO" id="GO:0030833">
    <property type="term" value="P:regulation of actin filament polymerization"/>
    <property type="evidence" value="ECO:0007669"/>
    <property type="project" value="TreeGrafter"/>
</dbReference>
<dbReference type="PANTHER" id="PTHR10829">
    <property type="entry name" value="CORTACTIN AND DREBRIN"/>
    <property type="match status" value="1"/>
</dbReference>
<dbReference type="GO" id="GO:0051015">
    <property type="term" value="F:actin filament binding"/>
    <property type="evidence" value="ECO:0007669"/>
    <property type="project" value="TreeGrafter"/>
</dbReference>
<feature type="compositionally biased region" description="Basic and acidic residues" evidence="1">
    <location>
        <begin position="345"/>
        <end position="363"/>
    </location>
</feature>
<feature type="region of interest" description="Disordered" evidence="1">
    <location>
        <begin position="1"/>
        <end position="211"/>
    </location>
</feature>
<keyword evidence="3" id="KW-1185">Reference proteome</keyword>
<sequence>MGNSISKPFSFFGKRGKSDKPSKDKPSKPSKPSKRGKLFRFFKRSKKPGKPEEPQESEKTEETTGFGLPTVIVTPPSSEPSVSGDRASITGLFPQEAVEPDEMEENDHAFEHEESEDPEKADESAPIVHPLVSIPPPPRPLDAEYLDGPSIVPEGSSQPSPPSPPSDPEEPREPNSPSPTTAQTGTGDPRSSPVGSRVNMRPINPPDYGAVPRVRARRYPSIESVLVEYENTPIDDSDEEAGSETGNRIGIFVTIVQVIEYSENAGAGGEVDEEEEEDGATEQAEKAASDEDEYESEKEDGNGDEEEDQNEDDDEGEHEDEEDDNCDEDEFEKQDDDDNDAGGEENTKGDKDAESDNDGHEAEPETEPESGTEASNSDATESNIAESNAAKSEYSDSQSAGSMVSQDGSAYCESQDEDADEDAEYSSTIGENGSVSSEPILPPPSRPLRWSDLATGRHRHRTDSLISEYTSLASEEYRILFTGRRRHSAPVFSPPIPENWRPAPRRMAAVLTTPIPGSGVWVDISRFDSEFEGTESTAASDSSNDSDNSDIYLSMRFWRRGDAYGMYDNVQILRDSSRPLNYLFNFLVGAMRPPWVDAAFPVAPDWFFTAAVSVDEAPVSVPVAAVPLSAADPAADPAPAPTPAVPSPAPVRAPTTLAPVHPQGGFSMGLAFRVVTFEGMDRVDVGEGNEMVGMISGGLVRRWDY</sequence>
<feature type="compositionally biased region" description="Acidic residues" evidence="1">
    <location>
        <begin position="270"/>
        <end position="280"/>
    </location>
</feature>
<feature type="region of interest" description="Disordered" evidence="1">
    <location>
        <begin position="632"/>
        <end position="656"/>
    </location>
</feature>
<dbReference type="EMBL" id="HF935238">
    <property type="protein sequence ID" value="CCX05224.1"/>
    <property type="molecule type" value="Genomic_DNA"/>
</dbReference>
<feature type="compositionally biased region" description="Polar residues" evidence="1">
    <location>
        <begin position="425"/>
        <end position="437"/>
    </location>
</feature>
<proteinExistence type="predicted"/>